<dbReference type="OrthoDB" id="6280290at2759"/>
<feature type="compositionally biased region" description="Low complexity" evidence="1">
    <location>
        <begin position="152"/>
        <end position="163"/>
    </location>
</feature>
<proteinExistence type="predicted"/>
<dbReference type="EMBL" id="UYSG01011598">
    <property type="protein sequence ID" value="VDL63010.1"/>
    <property type="molecule type" value="Genomic_DNA"/>
</dbReference>
<gene>
    <name evidence="2" type="ORF">HDID_LOCUS10274</name>
</gene>
<feature type="compositionally biased region" description="Polar residues" evidence="1">
    <location>
        <begin position="118"/>
        <end position="130"/>
    </location>
</feature>
<sequence>YLSGYYAHDGSQIQHPSPYALQPHQYHLSPDPRHMSGDQSMSVVGGNSAGSSSLSSHHMRSPPPVHHGRLQGVPATTCTPIQQQRSGTGFSAGNSSGGHSMVASHSPALGPHGYMTGGTASSNDSANSMPPNFPPSARDSRLIQAGHLGIKSNSNSSGSHSSGVRAFPPAPNPPPPLYQTPEHVFVPIGPMDRPVNHYEQRSSMGDNMTYSEVNSTSDMRDANNEEDDCDGDTDFDESRIFSVYGQTSSIGFSHPVALNNNNNNQARRVVTANSPESSKLKLPSIKLIPGVHFKGGLVICLHYTHTDTGWTPARQAHLSLFNPPVPYFSLRLCTELTQSNLAYAFLGVPFLSFTVGNFTYKLVTLNNLVARYKLVTL</sequence>
<feature type="region of interest" description="Disordered" evidence="1">
    <location>
        <begin position="115"/>
        <end position="175"/>
    </location>
</feature>
<reference evidence="2 3" key="2">
    <citation type="submission" date="2018-11" db="EMBL/GenBank/DDBJ databases">
        <authorList>
            <consortium name="Pathogen Informatics"/>
        </authorList>
    </citation>
    <scope>NUCLEOTIDE SEQUENCE [LARGE SCALE GENOMIC DNA]</scope>
</reference>
<accession>A0A158QGA1</accession>
<feature type="region of interest" description="Disordered" evidence="1">
    <location>
        <begin position="1"/>
        <end position="67"/>
    </location>
</feature>
<evidence type="ECO:0000313" key="4">
    <source>
        <dbReference type="WBParaSite" id="HDID_0001027601-mRNA-1"/>
    </source>
</evidence>
<dbReference type="Proteomes" id="UP000274504">
    <property type="component" value="Unassembled WGS sequence"/>
</dbReference>
<protein>
    <submittedName>
        <fullName evidence="4">Focal adhesion protein tensin</fullName>
    </submittedName>
</protein>
<dbReference type="AlphaFoldDB" id="A0A158QGA1"/>
<reference evidence="4" key="1">
    <citation type="submission" date="2016-04" db="UniProtKB">
        <authorList>
            <consortium name="WormBaseParasite"/>
        </authorList>
    </citation>
    <scope>IDENTIFICATION</scope>
</reference>
<evidence type="ECO:0000313" key="2">
    <source>
        <dbReference type="EMBL" id="VDL63010.1"/>
    </source>
</evidence>
<organism evidence="4">
    <name type="scientific">Hymenolepis diminuta</name>
    <name type="common">Rat tapeworm</name>
    <dbReference type="NCBI Taxonomy" id="6216"/>
    <lineage>
        <taxon>Eukaryota</taxon>
        <taxon>Metazoa</taxon>
        <taxon>Spiralia</taxon>
        <taxon>Lophotrochozoa</taxon>
        <taxon>Platyhelminthes</taxon>
        <taxon>Cestoda</taxon>
        <taxon>Eucestoda</taxon>
        <taxon>Cyclophyllidea</taxon>
        <taxon>Hymenolepididae</taxon>
        <taxon>Hymenolepis</taxon>
    </lineage>
</organism>
<evidence type="ECO:0000256" key="1">
    <source>
        <dbReference type="SAM" id="MobiDB-lite"/>
    </source>
</evidence>
<name>A0A158QGA1_HYMDI</name>
<dbReference type="WBParaSite" id="HDID_0001027601-mRNA-1">
    <property type="protein sequence ID" value="HDID_0001027601-mRNA-1"/>
    <property type="gene ID" value="HDID_0001027601"/>
</dbReference>
<evidence type="ECO:0000313" key="3">
    <source>
        <dbReference type="Proteomes" id="UP000274504"/>
    </source>
</evidence>
<feature type="compositionally biased region" description="Low complexity" evidence="1">
    <location>
        <begin position="40"/>
        <end position="56"/>
    </location>
</feature>